<name>A0A177CMJ4_9PLEO</name>
<dbReference type="GeneID" id="28765341"/>
<feature type="compositionally biased region" description="Polar residues" evidence="1">
    <location>
        <begin position="305"/>
        <end position="319"/>
    </location>
</feature>
<dbReference type="STRING" id="1460663.A0A177CMJ4"/>
<organism evidence="3 4">
    <name type="scientific">Paraphaeosphaeria sporulosa</name>
    <dbReference type="NCBI Taxonomy" id="1460663"/>
    <lineage>
        <taxon>Eukaryota</taxon>
        <taxon>Fungi</taxon>
        <taxon>Dikarya</taxon>
        <taxon>Ascomycota</taxon>
        <taxon>Pezizomycotina</taxon>
        <taxon>Dothideomycetes</taxon>
        <taxon>Pleosporomycetidae</taxon>
        <taxon>Pleosporales</taxon>
        <taxon>Massarineae</taxon>
        <taxon>Didymosphaeriaceae</taxon>
        <taxon>Paraphaeosphaeria</taxon>
    </lineage>
</organism>
<accession>A0A177CMJ4</accession>
<feature type="compositionally biased region" description="Pro residues" evidence="1">
    <location>
        <begin position="291"/>
        <end position="303"/>
    </location>
</feature>
<dbReference type="OrthoDB" id="5186230at2759"/>
<sequence>MHLYSLIRILLVELVLGLVVGTNIRAIYLFKDVLKSNTTALTTSGFNSLIIFGVGILEDGSIMYYSNTPGSVDVKVASGGAYIGGTALATKMQSLKAAGSSVTRLEISMNSQHVKDLMAKPGPSADTPLYKNFAALKTAWGLDAVNNDDESLYDVTSTVTFAKMLGKIGYRYTGAPYTNTGFWKSLIAQSNAGLAEPDLLFDRAYLQCYDGGAGNDPSAWANNLGLKVVPLVWVTNDSKPSYGTTAAAAKTKFQGWKAKGGVVGGGYWNDYDIEKMGLSYKGYGDALASTAPPPSTLPRPPQPQSWHPSMSLTPTSSATMAAVAGAWSPPPAPKQLKRSRARTTDTLPESSWAETNRSHGVTTKPQMDSIESAMQ</sequence>
<dbReference type="InParanoid" id="A0A177CMJ4"/>
<dbReference type="EMBL" id="KV441550">
    <property type="protein sequence ID" value="OAG08481.1"/>
    <property type="molecule type" value="Genomic_DNA"/>
</dbReference>
<protein>
    <recommendedName>
        <fullName evidence="5">Coagulation factor 5/8 type domain-containing protein</fullName>
    </recommendedName>
</protein>
<gene>
    <name evidence="3" type="ORF">CC84DRAFT_1203844</name>
</gene>
<evidence type="ECO:0008006" key="5">
    <source>
        <dbReference type="Google" id="ProtNLM"/>
    </source>
</evidence>
<proteinExistence type="predicted"/>
<dbReference type="Proteomes" id="UP000077069">
    <property type="component" value="Unassembled WGS sequence"/>
</dbReference>
<reference evidence="3 4" key="1">
    <citation type="submission" date="2016-05" db="EMBL/GenBank/DDBJ databases">
        <title>Comparative analysis of secretome profiles of manganese(II)-oxidizing ascomycete fungi.</title>
        <authorList>
            <consortium name="DOE Joint Genome Institute"/>
            <person name="Zeiner C.A."/>
            <person name="Purvine S.O."/>
            <person name="Zink E.M."/>
            <person name="Wu S."/>
            <person name="Pasa-Tolic L."/>
            <person name="Chaput D.L."/>
            <person name="Haridas S."/>
            <person name="Grigoriev I.V."/>
            <person name="Santelli C.M."/>
            <person name="Hansel C.M."/>
        </authorList>
    </citation>
    <scope>NUCLEOTIDE SEQUENCE [LARGE SCALE GENOMIC DNA]</scope>
    <source>
        <strain evidence="3 4">AP3s5-JAC2a</strain>
    </source>
</reference>
<evidence type="ECO:0000313" key="3">
    <source>
        <dbReference type="EMBL" id="OAG08481.1"/>
    </source>
</evidence>
<feature type="region of interest" description="Disordered" evidence="1">
    <location>
        <begin position="289"/>
        <end position="375"/>
    </location>
</feature>
<feature type="transmembrane region" description="Helical" evidence="2">
    <location>
        <begin position="6"/>
        <end position="28"/>
    </location>
</feature>
<evidence type="ECO:0000313" key="4">
    <source>
        <dbReference type="Proteomes" id="UP000077069"/>
    </source>
</evidence>
<dbReference type="AlphaFoldDB" id="A0A177CMJ4"/>
<evidence type="ECO:0000256" key="2">
    <source>
        <dbReference type="SAM" id="Phobius"/>
    </source>
</evidence>
<keyword evidence="2" id="KW-1133">Transmembrane helix</keyword>
<feature type="compositionally biased region" description="Polar residues" evidence="1">
    <location>
        <begin position="344"/>
        <end position="366"/>
    </location>
</feature>
<keyword evidence="4" id="KW-1185">Reference proteome</keyword>
<keyword evidence="2" id="KW-0812">Transmembrane</keyword>
<keyword evidence="2" id="KW-0472">Membrane</keyword>
<evidence type="ECO:0000256" key="1">
    <source>
        <dbReference type="SAM" id="MobiDB-lite"/>
    </source>
</evidence>
<dbReference type="RefSeq" id="XP_018038846.1">
    <property type="nucleotide sequence ID" value="XM_018181855.1"/>
</dbReference>